<comment type="caution">
    <text evidence="5">The sequence shown here is derived from an EMBL/GenBank/DDBJ whole genome shotgun (WGS) entry which is preliminary data.</text>
</comment>
<dbReference type="CDD" id="cd00086">
    <property type="entry name" value="homeodomain"/>
    <property type="match status" value="1"/>
</dbReference>
<dbReference type="AlphaFoldDB" id="A0AAD7QG91"/>
<keyword evidence="2 5" id="KW-0238">DNA-binding</keyword>
<dbReference type="SMART" id="SM00389">
    <property type="entry name" value="HOX"/>
    <property type="match status" value="1"/>
</dbReference>
<evidence type="ECO:0000313" key="5">
    <source>
        <dbReference type="EMBL" id="KAJ7980908.1"/>
    </source>
</evidence>
<dbReference type="InterPro" id="IPR057287">
    <property type="entry name" value="Ndx_N"/>
</dbReference>
<sequence>MRHAKEEQLSTVSRAIDLISAVKELHGLSYHELSRLSRNTENFTVQYLTEKGSTVKIDIEKLAGFLPLHLTAVLMSSDRDESRFRYLLCGIRLLHSLSDLASRHAKLEQNLLDDVKLLEQLLDLVFYMLIVVGGYRQEDRSFGPTPLLYSALVPCSLHLLTGFISSQWQDLVHVLLAHPKVDIFMDAAFGSIRQVIRCLNMTLSAYCNDFPMESNLAAEPVVNYLCQQCEASLQFLHLLCQQKMFQERLLKNKELCGKGGVLFLAQSVLKLNIPPPFVESPRVMAAASRMKAKILSILLNLCEADTISYLDEVASSSRSLDLAKSVALEVLELLKTAFGRYPTRLAASSRGYPAGLLQLNAMRLADIFSDDSNFRSFITTYFAKVLTAIFSLSHGDFLSCWCSSNLPDREEDATLEYDVFAAAGWVLDSSSSMDLLKAKKLELPLISNDMAQSSYAHQRTSLFVKVIANLHCFVPTICQEQERNLFLLKVLECLQIDLSELLPEFSFPSSVPKAATVCKNLRSLISHAESLIPNFLNEEDVSLLRVFFNQLQSRISAADYGENPAHKTQGSKHEESLSWDKFSKLNINDHHQEAHSGGGCSSPLQSKEPASLSKSGNMKEGTSENSAFQGLDQFYASYLQKHYLGENKGISSKVTSGSARGINEDAQNVETSGSDTSSAKEKNVSEHVDNADISKSSENIKKGVSGETPEDEKVETIQRRKRKRTIMNDQQINLIEMALKHEPDMQRNAASIQSWADKLSSDGSEVTASQLKNWLNNRKARLARTAAKDVRAIDIVNPVRDKQRVPVIDPPESPAEVAFVSSDARKDPQSISRIASGENPESMLAEFADDGSPFIQRKPGQHVVLVDVQGEEIGKGRVYQVHGKWSGRNLEESETCVVDINELKVERWVRLPYPSEATGNSFEEAKTKLGIMRVLWDSNRIFMLP</sequence>
<evidence type="ECO:0000256" key="2">
    <source>
        <dbReference type="PROSITE-ProRule" id="PRU00108"/>
    </source>
</evidence>
<dbReference type="Proteomes" id="UP001163823">
    <property type="component" value="Chromosome 1"/>
</dbReference>
<proteinExistence type="predicted"/>
<dbReference type="PANTHER" id="PTHR35743">
    <property type="entry name" value="NODULIN HOMEOBOX"/>
    <property type="match status" value="1"/>
</dbReference>
<feature type="region of interest" description="Disordered" evidence="3">
    <location>
        <begin position="655"/>
        <end position="712"/>
    </location>
</feature>
<dbReference type="GO" id="GO:0003697">
    <property type="term" value="F:single-stranded DNA binding"/>
    <property type="evidence" value="ECO:0007669"/>
    <property type="project" value="InterPro"/>
</dbReference>
<organism evidence="5 6">
    <name type="scientific">Quillaja saponaria</name>
    <name type="common">Soap bark tree</name>
    <dbReference type="NCBI Taxonomy" id="32244"/>
    <lineage>
        <taxon>Eukaryota</taxon>
        <taxon>Viridiplantae</taxon>
        <taxon>Streptophyta</taxon>
        <taxon>Embryophyta</taxon>
        <taxon>Tracheophyta</taxon>
        <taxon>Spermatophyta</taxon>
        <taxon>Magnoliopsida</taxon>
        <taxon>eudicotyledons</taxon>
        <taxon>Gunneridae</taxon>
        <taxon>Pentapetalae</taxon>
        <taxon>rosids</taxon>
        <taxon>fabids</taxon>
        <taxon>Fabales</taxon>
        <taxon>Quillajaceae</taxon>
        <taxon>Quillaja</taxon>
    </lineage>
</organism>
<keyword evidence="2" id="KW-0539">Nucleus</keyword>
<dbReference type="InterPro" id="IPR039325">
    <property type="entry name" value="NDX"/>
</dbReference>
<dbReference type="InterPro" id="IPR056560">
    <property type="entry name" value="HTH_NDX"/>
</dbReference>
<feature type="region of interest" description="Disordered" evidence="3">
    <location>
        <begin position="590"/>
        <end position="624"/>
    </location>
</feature>
<dbReference type="Pfam" id="PF25246">
    <property type="entry name" value="Nodulin_N"/>
    <property type="match status" value="1"/>
</dbReference>
<evidence type="ECO:0000313" key="6">
    <source>
        <dbReference type="Proteomes" id="UP001163823"/>
    </source>
</evidence>
<reference evidence="5 6" key="1">
    <citation type="journal article" date="2023" name="Science">
        <title>Elucidation of the pathway for biosynthesis of saponin adjuvants from the soapbark tree.</title>
        <authorList>
            <person name="Reed J."/>
            <person name="Orme A."/>
            <person name="El-Demerdash A."/>
            <person name="Owen C."/>
            <person name="Martin L.B.B."/>
            <person name="Misra R.C."/>
            <person name="Kikuchi S."/>
            <person name="Rejzek M."/>
            <person name="Martin A.C."/>
            <person name="Harkess A."/>
            <person name="Leebens-Mack J."/>
            <person name="Louveau T."/>
            <person name="Stephenson M.J."/>
            <person name="Osbourn A."/>
        </authorList>
    </citation>
    <scope>NUCLEOTIDE SEQUENCE [LARGE SCALE GENOMIC DNA]</scope>
    <source>
        <strain evidence="5">S10</strain>
    </source>
</reference>
<dbReference type="Pfam" id="PF24679">
    <property type="entry name" value="Nodulin_C"/>
    <property type="match status" value="1"/>
</dbReference>
<keyword evidence="6" id="KW-1185">Reference proteome</keyword>
<dbReference type="InterPro" id="IPR001356">
    <property type="entry name" value="HD"/>
</dbReference>
<protein>
    <submittedName>
        <fullName evidence="5">Nodulin homeobox isoform X1</fullName>
    </submittedName>
</protein>
<comment type="subcellular location">
    <subcellularLocation>
        <location evidence="1 2">Nucleus</location>
    </subcellularLocation>
</comment>
<feature type="compositionally biased region" description="Basic and acidic residues" evidence="3">
    <location>
        <begin position="678"/>
        <end position="692"/>
    </location>
</feature>
<evidence type="ECO:0000259" key="4">
    <source>
        <dbReference type="PROSITE" id="PS50071"/>
    </source>
</evidence>
<accession>A0AAD7QG91</accession>
<dbReference type="KEGG" id="qsa:O6P43_000251"/>
<name>A0AAD7QG91_QUISA</name>
<feature type="DNA-binding region" description="Homeobox" evidence="2">
    <location>
        <begin position="720"/>
        <end position="786"/>
    </location>
</feature>
<keyword evidence="2 5" id="KW-0371">Homeobox</keyword>
<dbReference type="Pfam" id="PF24426">
    <property type="entry name" value="HTH_NDX"/>
    <property type="match status" value="1"/>
</dbReference>
<dbReference type="EMBL" id="JARAOO010000001">
    <property type="protein sequence ID" value="KAJ7980908.1"/>
    <property type="molecule type" value="Genomic_DNA"/>
</dbReference>
<evidence type="ECO:0000256" key="3">
    <source>
        <dbReference type="SAM" id="MobiDB-lite"/>
    </source>
</evidence>
<dbReference type="InterPro" id="IPR056559">
    <property type="entry name" value="NDX_C"/>
</dbReference>
<gene>
    <name evidence="5" type="ORF">O6P43_000251</name>
</gene>
<dbReference type="GO" id="GO:0009908">
    <property type="term" value="P:flower development"/>
    <property type="evidence" value="ECO:0007669"/>
    <property type="project" value="InterPro"/>
</dbReference>
<dbReference type="PANTHER" id="PTHR35743:SF1">
    <property type="entry name" value="NODULIN HOMEOBOX"/>
    <property type="match status" value="1"/>
</dbReference>
<feature type="compositionally biased region" description="Polar residues" evidence="3">
    <location>
        <begin position="665"/>
        <end position="677"/>
    </location>
</feature>
<dbReference type="GO" id="GO:0005634">
    <property type="term" value="C:nucleus"/>
    <property type="evidence" value="ECO:0007669"/>
    <property type="project" value="UniProtKB-SubCell"/>
</dbReference>
<dbReference type="PROSITE" id="PS50071">
    <property type="entry name" value="HOMEOBOX_2"/>
    <property type="match status" value="1"/>
</dbReference>
<evidence type="ECO:0000256" key="1">
    <source>
        <dbReference type="ARBA" id="ARBA00004123"/>
    </source>
</evidence>
<feature type="domain" description="Homeobox" evidence="4">
    <location>
        <begin position="718"/>
        <end position="785"/>
    </location>
</feature>